<dbReference type="EMBL" id="JPOS01000020">
    <property type="protein sequence ID" value="KGE88245.1"/>
    <property type="molecule type" value="Genomic_DNA"/>
</dbReference>
<evidence type="ECO:0000256" key="1">
    <source>
        <dbReference type="SAM" id="MobiDB-lite"/>
    </source>
</evidence>
<keyword evidence="3" id="KW-0645">Protease</keyword>
<dbReference type="PANTHER" id="PTHR34385">
    <property type="entry name" value="D-ALANYL-D-ALANINE CARBOXYPEPTIDASE"/>
    <property type="match status" value="1"/>
</dbReference>
<dbReference type="GO" id="GO:0006508">
    <property type="term" value="P:proteolysis"/>
    <property type="evidence" value="ECO:0007669"/>
    <property type="project" value="InterPro"/>
</dbReference>
<dbReference type="Proteomes" id="UP000029736">
    <property type="component" value="Unassembled WGS sequence"/>
</dbReference>
<reference evidence="3 4" key="1">
    <citation type="journal article" date="2014" name="Int. J. Syst. Evol. Microbiol.">
        <title>Phaeodactylibacter xiamenensis gen. nov., sp. nov., a member of the family Saprospiraceae isolated from the marine alga Phaeodactylum tricornutum.</title>
        <authorList>
            <person name="Chen Z.Jr."/>
            <person name="Lei X."/>
            <person name="Lai Q."/>
            <person name="Li Y."/>
            <person name="Zhang B."/>
            <person name="Zhang J."/>
            <person name="Zhang H."/>
            <person name="Yang L."/>
            <person name="Zheng W."/>
            <person name="Tian Y."/>
            <person name="Yu Z."/>
            <person name="Xu H.Jr."/>
            <person name="Zheng T."/>
        </authorList>
    </citation>
    <scope>NUCLEOTIDE SEQUENCE [LARGE SCALE GENOMIC DNA]</scope>
    <source>
        <strain evidence="3 4">KD52</strain>
    </source>
</reference>
<dbReference type="InterPro" id="IPR003709">
    <property type="entry name" value="VanY-like_core_dom"/>
</dbReference>
<dbReference type="CDD" id="cd14847">
    <property type="entry name" value="DD-carboxypeptidase_like"/>
    <property type="match status" value="1"/>
</dbReference>
<dbReference type="AlphaFoldDB" id="A0A098S816"/>
<dbReference type="OrthoDB" id="9792074at2"/>
<dbReference type="PANTHER" id="PTHR34385:SF1">
    <property type="entry name" value="PEPTIDOGLYCAN L-ALANYL-D-GLUTAMATE ENDOPEPTIDASE CWLK"/>
    <property type="match status" value="1"/>
</dbReference>
<dbReference type="Pfam" id="PF02557">
    <property type="entry name" value="VanY"/>
    <property type="match status" value="1"/>
</dbReference>
<name>A0A098S816_9BACT</name>
<keyword evidence="4" id="KW-1185">Reference proteome</keyword>
<keyword evidence="3" id="KW-0378">Hydrolase</keyword>
<gene>
    <name evidence="3" type="ORF">IX84_10575</name>
</gene>
<dbReference type="InterPro" id="IPR052179">
    <property type="entry name" value="DD-CPase-like"/>
</dbReference>
<evidence type="ECO:0000313" key="3">
    <source>
        <dbReference type="EMBL" id="KGE88245.1"/>
    </source>
</evidence>
<dbReference type="SUPFAM" id="SSF55166">
    <property type="entry name" value="Hedgehog/DD-peptidase"/>
    <property type="match status" value="1"/>
</dbReference>
<dbReference type="Gene3D" id="3.30.1380.10">
    <property type="match status" value="1"/>
</dbReference>
<evidence type="ECO:0000313" key="4">
    <source>
        <dbReference type="Proteomes" id="UP000029736"/>
    </source>
</evidence>
<sequence>MKHLIFLIFPFCMACQPATDKAQQATQAEAPDTAKSPLTETKDTTDLEKARAMGFDTQYLMGQFDPSGHPDFVQVPARYADREGMLLRKDTYNAFLAMYEAAQADGIQLVIRSATRNFNYQKGIWERKWTGQQKLSSGENAAQAFPDPKERALEILKYTSMPGTSRHHWGTDIDLNAFNNRYFEEGQGQKIYAWLTAHAPGFGFCQPYSPKGPERPNGYNEEKWHWSYLPVAQQLTALARAELQDGMISGFEGATTATDIHVVDNYVLVISDLCIEK</sequence>
<comment type="caution">
    <text evidence="3">The sequence shown here is derived from an EMBL/GenBank/DDBJ whole genome shotgun (WGS) entry which is preliminary data.</text>
</comment>
<keyword evidence="3" id="KW-0121">Carboxypeptidase</keyword>
<accession>A0A098S816</accession>
<proteinExistence type="predicted"/>
<feature type="region of interest" description="Disordered" evidence="1">
    <location>
        <begin position="24"/>
        <end position="46"/>
    </location>
</feature>
<dbReference type="InterPro" id="IPR009045">
    <property type="entry name" value="Zn_M74/Hedgehog-like"/>
</dbReference>
<dbReference type="GO" id="GO:0004180">
    <property type="term" value="F:carboxypeptidase activity"/>
    <property type="evidence" value="ECO:0007669"/>
    <property type="project" value="UniProtKB-KW"/>
</dbReference>
<dbReference type="STRING" id="1524460.IX84_10575"/>
<evidence type="ECO:0000259" key="2">
    <source>
        <dbReference type="Pfam" id="PF02557"/>
    </source>
</evidence>
<feature type="domain" description="D-alanyl-D-alanine carboxypeptidase-like core" evidence="2">
    <location>
        <begin position="86"/>
        <end position="230"/>
    </location>
</feature>
<organism evidence="3 4">
    <name type="scientific">Phaeodactylibacter xiamenensis</name>
    <dbReference type="NCBI Taxonomy" id="1524460"/>
    <lineage>
        <taxon>Bacteria</taxon>
        <taxon>Pseudomonadati</taxon>
        <taxon>Bacteroidota</taxon>
        <taxon>Saprospiria</taxon>
        <taxon>Saprospirales</taxon>
        <taxon>Haliscomenobacteraceae</taxon>
        <taxon>Phaeodactylibacter</taxon>
    </lineage>
</organism>
<protein>
    <submittedName>
        <fullName evidence="3">Peptidase M15B and M15C DD-carboxypeptidase VanY/endolysin</fullName>
    </submittedName>
</protein>
<dbReference type="RefSeq" id="WP_044219590.1">
    <property type="nucleotide sequence ID" value="NZ_JBKAGJ010000007.1"/>
</dbReference>